<feature type="compositionally biased region" description="Pro residues" evidence="1">
    <location>
        <begin position="474"/>
        <end position="486"/>
    </location>
</feature>
<keyword evidence="3" id="KW-1185">Reference proteome</keyword>
<dbReference type="RefSeq" id="WP_110853270.1">
    <property type="nucleotide sequence ID" value="NZ_QKLZ01000012.1"/>
</dbReference>
<dbReference type="EMBL" id="UETB01000012">
    <property type="protein sequence ID" value="SSA45216.1"/>
    <property type="molecule type" value="Genomic_DNA"/>
</dbReference>
<evidence type="ECO:0000313" key="3">
    <source>
        <dbReference type="Proteomes" id="UP000250222"/>
    </source>
</evidence>
<evidence type="ECO:0000256" key="1">
    <source>
        <dbReference type="SAM" id="MobiDB-lite"/>
    </source>
</evidence>
<feature type="region of interest" description="Disordered" evidence="1">
    <location>
        <begin position="473"/>
        <end position="495"/>
    </location>
</feature>
<protein>
    <submittedName>
        <fullName evidence="2">Uncharacterized protein</fullName>
    </submittedName>
</protein>
<dbReference type="AlphaFoldDB" id="A0A2Y9AMH1"/>
<proteinExistence type="predicted"/>
<sequence length="630" mass="68103">MPTLASAADLWRTWANLGVLRPRDYDTDVLEALGPLVGAPADLSADTIPGLFDTHGISARDFIRALTPLITSFAGMLRDLLALYARVGATHGTGDNLRIEYEFEDGHVVDDSLASFREAVTSVEQATVTLPQLVFDGNRAWDPVWRPYGRVDHDLSRTLGEVVDQVVWLDTVPPPSPTGRPDVDDVVTRWWHLIGECRRLIAEIADDHGQMLAWLYADNGVAPAAQVDLVRSATDYWPASQIEAVHGLAIMTSRGAAPSATDLAALDEWLAAFWQDRPTSAAVEALTDVLSLPLWGRRHELYSAWILTQLDAALPGRLTIEVVDGAIRFPFAPTRLATLEVAGDDGGSRPVDLWSEFRSPADDLAGSGRKHAVQPDYQFRVADAGSDARGALLAVEVKQYLRSVLRNPGLALRDYALALPSAQVVLVAHGPLSPRVTTLTPHPAADRVAAFPHVRPTLPSRYAPFRTAVASCLPAPPLPPPPPAPPQSQGSETTAPVAAQPFVAAPEGLRLTLRWHPWVHDLDLSAHRSGIWERVSYASAVQPWGRLRADAFDGGPEVLDVRPTGDAIRLTVRVYKGADSVEEAGAVLEVTTADATVYLRPARGVGREWRVGELAPDGTFLPSTATVAPE</sequence>
<accession>A0A2Y9AMH1</accession>
<name>A0A2Y9AMH1_9MICO</name>
<reference evidence="2 3" key="1">
    <citation type="submission" date="2016-10" db="EMBL/GenBank/DDBJ databases">
        <authorList>
            <person name="Cai Z."/>
        </authorList>
    </citation>
    <scope>NUCLEOTIDE SEQUENCE [LARGE SCALE GENOMIC DNA]</scope>
    <source>
        <strain evidence="2 3">CGMCC 1.10826</strain>
    </source>
</reference>
<dbReference type="OrthoDB" id="8362946at2"/>
<dbReference type="Proteomes" id="UP000250222">
    <property type="component" value="Unassembled WGS sequence"/>
</dbReference>
<evidence type="ECO:0000313" key="2">
    <source>
        <dbReference type="EMBL" id="SSA45216.1"/>
    </source>
</evidence>
<organism evidence="2 3">
    <name type="scientific">Georgenia satyanarayanai</name>
    <dbReference type="NCBI Taxonomy" id="860221"/>
    <lineage>
        <taxon>Bacteria</taxon>
        <taxon>Bacillati</taxon>
        <taxon>Actinomycetota</taxon>
        <taxon>Actinomycetes</taxon>
        <taxon>Micrococcales</taxon>
        <taxon>Bogoriellaceae</taxon>
        <taxon>Georgenia</taxon>
    </lineage>
</organism>
<gene>
    <name evidence="2" type="ORF">SAMN05216184_11275</name>
</gene>